<comment type="caution">
    <text evidence="2">The sequence shown here is derived from an EMBL/GenBank/DDBJ whole genome shotgun (WGS) entry which is preliminary data.</text>
</comment>
<name>A0A2K3L1S1_TRIPR</name>
<dbReference type="Gene3D" id="3.40.605.10">
    <property type="entry name" value="Aldehyde Dehydrogenase, Chain A, domain 1"/>
    <property type="match status" value="1"/>
</dbReference>
<evidence type="ECO:0000256" key="1">
    <source>
        <dbReference type="ARBA" id="ARBA00023002"/>
    </source>
</evidence>
<dbReference type="Proteomes" id="UP000236291">
    <property type="component" value="Unassembled WGS sequence"/>
</dbReference>
<dbReference type="AlphaFoldDB" id="A0A2K3L1S1"/>
<protein>
    <submittedName>
        <fullName evidence="2">Aldehyde dehydrogenase family 3 member h1-like protein</fullName>
    </submittedName>
</protein>
<organism evidence="2 3">
    <name type="scientific">Trifolium pratense</name>
    <name type="common">Red clover</name>
    <dbReference type="NCBI Taxonomy" id="57577"/>
    <lineage>
        <taxon>Eukaryota</taxon>
        <taxon>Viridiplantae</taxon>
        <taxon>Streptophyta</taxon>
        <taxon>Embryophyta</taxon>
        <taxon>Tracheophyta</taxon>
        <taxon>Spermatophyta</taxon>
        <taxon>Magnoliopsida</taxon>
        <taxon>eudicotyledons</taxon>
        <taxon>Gunneridae</taxon>
        <taxon>Pentapetalae</taxon>
        <taxon>rosids</taxon>
        <taxon>fabids</taxon>
        <taxon>Fabales</taxon>
        <taxon>Fabaceae</taxon>
        <taxon>Papilionoideae</taxon>
        <taxon>50 kb inversion clade</taxon>
        <taxon>NPAAA clade</taxon>
        <taxon>Hologalegina</taxon>
        <taxon>IRL clade</taxon>
        <taxon>Trifolieae</taxon>
        <taxon>Trifolium</taxon>
    </lineage>
</organism>
<dbReference type="PANTHER" id="PTHR43570">
    <property type="entry name" value="ALDEHYDE DEHYDROGENASE"/>
    <property type="match status" value="1"/>
</dbReference>
<keyword evidence="1" id="KW-0560">Oxidoreductase</keyword>
<dbReference type="ExpressionAtlas" id="A0A2K3L1S1">
    <property type="expression patterns" value="baseline"/>
</dbReference>
<reference evidence="2 3" key="2">
    <citation type="journal article" date="2017" name="Front. Plant Sci.">
        <title>Gene Classification and Mining of Molecular Markers Useful in Red Clover (Trifolium pratense) Breeding.</title>
        <authorList>
            <person name="Istvanek J."/>
            <person name="Dluhosova J."/>
            <person name="Dluhos P."/>
            <person name="Patkova L."/>
            <person name="Nedelnik J."/>
            <person name="Repkova J."/>
        </authorList>
    </citation>
    <scope>NUCLEOTIDE SEQUENCE [LARGE SCALE GENOMIC DNA]</scope>
    <source>
        <strain evidence="3">cv. Tatra</strain>
        <tissue evidence="2">Young leaves</tissue>
    </source>
</reference>
<dbReference type="GO" id="GO:0005737">
    <property type="term" value="C:cytoplasm"/>
    <property type="evidence" value="ECO:0007669"/>
    <property type="project" value="TreeGrafter"/>
</dbReference>
<feature type="non-terminal residue" evidence="2">
    <location>
        <position position="67"/>
    </location>
</feature>
<dbReference type="STRING" id="57577.A0A2K3L1S1"/>
<dbReference type="InterPro" id="IPR016162">
    <property type="entry name" value="Ald_DH_N"/>
</dbReference>
<sequence>MVFDGEAAASLVKELRLSFNSGKTRSYEWRISQLKAFLKMVVEQEDQIVEALRSDLAKPPLETVVYE</sequence>
<dbReference type="GO" id="GO:0004029">
    <property type="term" value="F:aldehyde dehydrogenase (NAD+) activity"/>
    <property type="evidence" value="ECO:0007669"/>
    <property type="project" value="TreeGrafter"/>
</dbReference>
<dbReference type="GO" id="GO:0006081">
    <property type="term" value="P:aldehyde metabolic process"/>
    <property type="evidence" value="ECO:0007669"/>
    <property type="project" value="InterPro"/>
</dbReference>
<dbReference type="EMBL" id="ASHM01024712">
    <property type="protein sequence ID" value="PNX72481.1"/>
    <property type="molecule type" value="Genomic_DNA"/>
</dbReference>
<gene>
    <name evidence="2" type="ORF">L195_g028372</name>
</gene>
<evidence type="ECO:0000313" key="2">
    <source>
        <dbReference type="EMBL" id="PNX72481.1"/>
    </source>
</evidence>
<dbReference type="PANTHER" id="PTHR43570:SF23">
    <property type="entry name" value="ALDEHYDE DEHYDROGENASE"/>
    <property type="match status" value="1"/>
</dbReference>
<proteinExistence type="predicted"/>
<dbReference type="SUPFAM" id="SSF53720">
    <property type="entry name" value="ALDH-like"/>
    <property type="match status" value="1"/>
</dbReference>
<reference evidence="2 3" key="1">
    <citation type="journal article" date="2014" name="Am. J. Bot.">
        <title>Genome assembly and annotation for red clover (Trifolium pratense; Fabaceae).</title>
        <authorList>
            <person name="Istvanek J."/>
            <person name="Jaros M."/>
            <person name="Krenek A."/>
            <person name="Repkova J."/>
        </authorList>
    </citation>
    <scope>NUCLEOTIDE SEQUENCE [LARGE SCALE GENOMIC DNA]</scope>
    <source>
        <strain evidence="3">cv. Tatra</strain>
        <tissue evidence="2">Young leaves</tissue>
    </source>
</reference>
<dbReference type="InterPro" id="IPR012394">
    <property type="entry name" value="Aldehyde_DH_NAD(P)"/>
</dbReference>
<dbReference type="InterPro" id="IPR016161">
    <property type="entry name" value="Ald_DH/histidinol_DH"/>
</dbReference>
<accession>A0A2K3L1S1</accession>
<evidence type="ECO:0000313" key="3">
    <source>
        <dbReference type="Proteomes" id="UP000236291"/>
    </source>
</evidence>